<dbReference type="SUPFAM" id="SSF56935">
    <property type="entry name" value="Porins"/>
    <property type="match status" value="1"/>
</dbReference>
<keyword evidence="1" id="KW-0675">Receptor</keyword>
<dbReference type="EMBL" id="FONA01000003">
    <property type="protein sequence ID" value="SFD87981.1"/>
    <property type="molecule type" value="Genomic_DNA"/>
</dbReference>
<keyword evidence="2" id="KW-1185">Reference proteome</keyword>
<dbReference type="InterPro" id="IPR037066">
    <property type="entry name" value="Plug_dom_sf"/>
</dbReference>
<name>A0A1I1VYK6_9BACT</name>
<proteinExistence type="predicted"/>
<dbReference type="InParanoid" id="A0A1I1VYK6"/>
<dbReference type="AlphaFoldDB" id="A0A1I1VYK6"/>
<protein>
    <submittedName>
        <fullName evidence="1">TonB-dependent Receptor Plug Domain</fullName>
    </submittedName>
</protein>
<sequence length="393" mass="42721">MSQNPVQTIRGEVVDAITKMPLPGANVVLEETGAGTSTDMDGRFELPDVTVGRYTLQVRFIGYEPAVISELLVGSGKEVVVKVEMEEAVSKLNEVVVSSGYRKDRPVNSMAVVSARTFSVEEARRYAGALDDPGRMAGNFAGVTTAGINNNAIVVRGNAPKGLLWRLEGVDIPVPSHFSGSNVAGGGGLTMFSSQMLSNSEFYTGAFPTEYGNATAGVFDMKLRNGNNQKQEFAAQVGVQGIEAAAEGPFRKKSGGSYLFNYRYSTMALIFDFLPETREGTEIPVYQDLSFKVNMPAGDAGIFSLWGIGGLSKSTSSGFDEPNKWKYPEDREKMRFEYNMGAMGVTHRKALSETTYLTSTVAVNTGQHVYEEKIRLDDAIPDLLFPKLFVEQI</sequence>
<gene>
    <name evidence="1" type="ORF">SAMN05444380_103130</name>
</gene>
<dbReference type="Gene3D" id="2.60.40.1120">
    <property type="entry name" value="Carboxypeptidase-like, regulatory domain"/>
    <property type="match status" value="1"/>
</dbReference>
<dbReference type="eggNOG" id="COG1629">
    <property type="taxonomic scope" value="Bacteria"/>
</dbReference>
<reference evidence="1 2" key="1">
    <citation type="submission" date="2016-10" db="EMBL/GenBank/DDBJ databases">
        <authorList>
            <person name="de Groot N.N."/>
        </authorList>
    </citation>
    <scope>NUCLEOTIDE SEQUENCE [LARGE SCALE GENOMIC DNA]</scope>
    <source>
        <strain evidence="1 2">DSM 19012</strain>
    </source>
</reference>
<evidence type="ECO:0000313" key="1">
    <source>
        <dbReference type="EMBL" id="SFD87981.1"/>
    </source>
</evidence>
<evidence type="ECO:0000313" key="2">
    <source>
        <dbReference type="Proteomes" id="UP000181976"/>
    </source>
</evidence>
<dbReference type="Proteomes" id="UP000181976">
    <property type="component" value="Unassembled WGS sequence"/>
</dbReference>
<accession>A0A1I1VYK6</accession>
<dbReference type="Gene3D" id="2.170.130.10">
    <property type="entry name" value="TonB-dependent receptor, plug domain"/>
    <property type="match status" value="1"/>
</dbReference>
<dbReference type="STRING" id="385682.SAMN05444380_103130"/>
<dbReference type="InterPro" id="IPR008969">
    <property type="entry name" value="CarboxyPept-like_regulatory"/>
</dbReference>
<dbReference type="SUPFAM" id="SSF49464">
    <property type="entry name" value="Carboxypeptidase regulatory domain-like"/>
    <property type="match status" value="1"/>
</dbReference>
<dbReference type="Pfam" id="PF13715">
    <property type="entry name" value="CarbopepD_reg_2"/>
    <property type="match status" value="1"/>
</dbReference>
<organism evidence="1 2">
    <name type="scientific">Thermophagus xiamenensis</name>
    <dbReference type="NCBI Taxonomy" id="385682"/>
    <lineage>
        <taxon>Bacteria</taxon>
        <taxon>Pseudomonadati</taxon>
        <taxon>Bacteroidota</taxon>
        <taxon>Bacteroidia</taxon>
        <taxon>Marinilabiliales</taxon>
        <taxon>Marinilabiliaceae</taxon>
        <taxon>Thermophagus</taxon>
    </lineage>
</organism>